<dbReference type="PATRIC" id="fig|264459.3.peg.259"/>
<protein>
    <submittedName>
        <fullName evidence="1">Uncharacterized protein</fullName>
    </submittedName>
</protein>
<reference evidence="1 2" key="1">
    <citation type="submission" date="2015-09" db="EMBL/GenBank/DDBJ databases">
        <title>Genome announcement of multiple Pseudomonas syringae strains.</title>
        <authorList>
            <person name="Thakur S."/>
            <person name="Wang P.W."/>
            <person name="Gong Y."/>
            <person name="Weir B.S."/>
            <person name="Guttman D.S."/>
        </authorList>
    </citation>
    <scope>NUCLEOTIDE SEQUENCE [LARGE SCALE GENOMIC DNA]</scope>
    <source>
        <strain evidence="1 2">ICMP16929</strain>
    </source>
</reference>
<sequence>MIFWDTAMTGDLTSSRAARKKMFVFKLFLTIILSSSSDKDDGFGEDANVVLQLMSEYLRAWRD</sequence>
<gene>
    <name evidence="1" type="ORF">ALO94_00153</name>
</gene>
<comment type="caution">
    <text evidence="1">The sequence shown here is derived from an EMBL/GenBank/DDBJ whole genome shotgun (WGS) entry which is preliminary data.</text>
</comment>
<proteinExistence type="predicted"/>
<dbReference type="EMBL" id="LJRI01000671">
    <property type="protein sequence ID" value="KPY93562.1"/>
    <property type="molecule type" value="Genomic_DNA"/>
</dbReference>
<evidence type="ECO:0000313" key="1">
    <source>
        <dbReference type="EMBL" id="KPY93562.1"/>
    </source>
</evidence>
<evidence type="ECO:0000313" key="2">
    <source>
        <dbReference type="Proteomes" id="UP000050384"/>
    </source>
</evidence>
<dbReference type="RefSeq" id="WP_057427141.1">
    <property type="nucleotide sequence ID" value="NZ_LJRI01000671.1"/>
</dbReference>
<dbReference type="AlphaFoldDB" id="A0A0Q0CZB1"/>
<dbReference type="Proteomes" id="UP000050384">
    <property type="component" value="Unassembled WGS sequence"/>
</dbReference>
<organism evidence="1 2">
    <name type="scientific">Pseudomonas syringae pv. spinaceae</name>
    <dbReference type="NCBI Taxonomy" id="264459"/>
    <lineage>
        <taxon>Bacteria</taxon>
        <taxon>Pseudomonadati</taxon>
        <taxon>Pseudomonadota</taxon>
        <taxon>Gammaproteobacteria</taxon>
        <taxon>Pseudomonadales</taxon>
        <taxon>Pseudomonadaceae</taxon>
        <taxon>Pseudomonas</taxon>
        <taxon>Pseudomonas syringae</taxon>
    </lineage>
</organism>
<name>A0A0Q0CZB1_PSESX</name>
<accession>A0A0Q0CZB1</accession>